<protein>
    <recommendedName>
        <fullName evidence="2">HTH cro/C1-type domain-containing protein</fullName>
    </recommendedName>
</protein>
<evidence type="ECO:0000313" key="3">
    <source>
        <dbReference type="EMBL" id="PNG97257.1"/>
    </source>
</evidence>
<dbReference type="Pfam" id="PF13560">
    <property type="entry name" value="HTH_31"/>
    <property type="match status" value="1"/>
</dbReference>
<dbReference type="Gene3D" id="1.10.260.40">
    <property type="entry name" value="lambda repressor-like DNA-binding domains"/>
    <property type="match status" value="1"/>
</dbReference>
<dbReference type="Proteomes" id="UP000236520">
    <property type="component" value="Unassembled WGS sequence"/>
</dbReference>
<dbReference type="SUPFAM" id="SSF47413">
    <property type="entry name" value="lambda repressor-like DNA-binding domains"/>
    <property type="match status" value="1"/>
</dbReference>
<dbReference type="PANTHER" id="PTHR46797:SF1">
    <property type="entry name" value="METHYLPHOSPHONATE SYNTHASE"/>
    <property type="match status" value="1"/>
</dbReference>
<dbReference type="SMART" id="SM00530">
    <property type="entry name" value="HTH_XRE"/>
    <property type="match status" value="1"/>
</dbReference>
<dbReference type="PROSITE" id="PS50943">
    <property type="entry name" value="HTH_CROC1"/>
    <property type="match status" value="1"/>
</dbReference>
<evidence type="ECO:0000313" key="4">
    <source>
        <dbReference type="Proteomes" id="UP000236520"/>
    </source>
</evidence>
<dbReference type="CDD" id="cd00093">
    <property type="entry name" value="HTH_XRE"/>
    <property type="match status" value="1"/>
</dbReference>
<keyword evidence="1" id="KW-0238">DNA-binding</keyword>
<dbReference type="PANTHER" id="PTHR46797">
    <property type="entry name" value="HTH-TYPE TRANSCRIPTIONAL REGULATOR"/>
    <property type="match status" value="1"/>
</dbReference>
<dbReference type="InterPro" id="IPR001387">
    <property type="entry name" value="Cro/C1-type_HTH"/>
</dbReference>
<name>A0A2J7ZAG2_STRMQ</name>
<dbReference type="RefSeq" id="WP_102934608.1">
    <property type="nucleotide sequence ID" value="NZ_LJIW01000001.1"/>
</dbReference>
<reference evidence="3 4" key="1">
    <citation type="submission" date="2015-09" db="EMBL/GenBank/DDBJ databases">
        <title>Genome sequence, genome mining and natural product profiling of a biocontrol bacterium Streptomyces malaysiensis F913.</title>
        <authorList>
            <person name="Xu Y."/>
            <person name="Wei J."/>
            <person name="Xie J."/>
            <person name="Li T."/>
            <person name="Zhou Z."/>
        </authorList>
    </citation>
    <scope>NUCLEOTIDE SEQUENCE [LARGE SCALE GENOMIC DNA]</scope>
    <source>
        <strain evidence="3 4">F913</strain>
    </source>
</reference>
<feature type="domain" description="HTH cro/C1-type" evidence="2">
    <location>
        <begin position="13"/>
        <end position="67"/>
    </location>
</feature>
<sequence length="398" mass="44401">MPQSNEEHTGARIARTRRERDLTQLGLAMRANVSKSLLSKVECGQRPASPSLIAACARALSVTTSDLLGQPYTQELRRERLDEVIQPIRVSMENWDIPLDWQVPARPVALIRADMEKVLVQRRQAEYLPMAVDLPALIDECVQAVHTTGGEERRQAHECLAWAFRCVFTLAWSFGYVDLATVALQRLDWAAPRADEPGLAAMYGYLRAQTTLSSSRYDLGMRVVDSALRDLEGQDARRPHGLAAMAGVLQLRAAVIAGRMKDPDQVEARVTEARELARRTGETAAYGVGWGPTNVGVHAVAIACDLEEYDQAVQLADDVRFPNRWDRSRAGHHWLDLSRANAWTGNSAQALSCLQKARRTAPQQTRYHPTTRETVIALRSRERSRGSELSDFANWIGL</sequence>
<organism evidence="3 4">
    <name type="scientific">Streptomyces malaysiensis</name>
    <dbReference type="NCBI Taxonomy" id="92644"/>
    <lineage>
        <taxon>Bacteria</taxon>
        <taxon>Bacillati</taxon>
        <taxon>Actinomycetota</taxon>
        <taxon>Actinomycetes</taxon>
        <taxon>Kitasatosporales</taxon>
        <taxon>Streptomycetaceae</taxon>
        <taxon>Streptomyces</taxon>
        <taxon>Streptomyces violaceusniger group</taxon>
    </lineage>
</organism>
<gene>
    <name evidence="3" type="ORF">SMF913_13282</name>
</gene>
<comment type="caution">
    <text evidence="3">The sequence shown here is derived from an EMBL/GenBank/DDBJ whole genome shotgun (WGS) entry which is preliminary data.</text>
</comment>
<evidence type="ECO:0000259" key="2">
    <source>
        <dbReference type="PROSITE" id="PS50943"/>
    </source>
</evidence>
<dbReference type="InterPro" id="IPR050807">
    <property type="entry name" value="TransReg_Diox_bact_type"/>
</dbReference>
<dbReference type="GO" id="GO:0003677">
    <property type="term" value="F:DNA binding"/>
    <property type="evidence" value="ECO:0007669"/>
    <property type="project" value="UniProtKB-KW"/>
</dbReference>
<proteinExistence type="predicted"/>
<dbReference type="EMBL" id="LJIW01000001">
    <property type="protein sequence ID" value="PNG97257.1"/>
    <property type="molecule type" value="Genomic_DNA"/>
</dbReference>
<dbReference type="GO" id="GO:0003700">
    <property type="term" value="F:DNA-binding transcription factor activity"/>
    <property type="evidence" value="ECO:0007669"/>
    <property type="project" value="TreeGrafter"/>
</dbReference>
<dbReference type="InterPro" id="IPR010982">
    <property type="entry name" value="Lambda_DNA-bd_dom_sf"/>
</dbReference>
<accession>A0A2J7ZAG2</accession>
<dbReference type="AlphaFoldDB" id="A0A2J7ZAG2"/>
<dbReference type="GO" id="GO:0005829">
    <property type="term" value="C:cytosol"/>
    <property type="evidence" value="ECO:0007669"/>
    <property type="project" value="TreeGrafter"/>
</dbReference>
<evidence type="ECO:0000256" key="1">
    <source>
        <dbReference type="ARBA" id="ARBA00023125"/>
    </source>
</evidence>
<keyword evidence="4" id="KW-1185">Reference proteome</keyword>